<keyword evidence="9" id="KW-1185">Reference proteome</keyword>
<keyword evidence="6" id="KW-1205">Fibrinolytic toxin</keyword>
<dbReference type="InterPro" id="IPR001254">
    <property type="entry name" value="Trypsin_dom"/>
</dbReference>
<accession>A0A6J2KJ32</accession>
<keyword evidence="2" id="KW-0800">Toxin</keyword>
<evidence type="ECO:0000256" key="2">
    <source>
        <dbReference type="ARBA" id="ARBA00022656"/>
    </source>
</evidence>
<feature type="signal peptide" evidence="7">
    <location>
        <begin position="1"/>
        <end position="20"/>
    </location>
</feature>
<evidence type="ECO:0000256" key="5">
    <source>
        <dbReference type="ARBA" id="ARBA00055534"/>
    </source>
</evidence>
<gene>
    <name evidence="10" type="primary">LOC114252066</name>
</gene>
<reference evidence="10" key="1">
    <citation type="submission" date="2025-08" db="UniProtKB">
        <authorList>
            <consortium name="RefSeq"/>
        </authorList>
    </citation>
    <scope>IDENTIFICATION</scope>
    <source>
        <tissue evidence="10">Silk gland</tissue>
    </source>
</reference>
<dbReference type="CDD" id="cd00190">
    <property type="entry name" value="Tryp_SPc"/>
    <property type="match status" value="1"/>
</dbReference>
<keyword evidence="4" id="KW-1199">Hemostasis impairing toxin</keyword>
<evidence type="ECO:0000313" key="10">
    <source>
        <dbReference type="RefSeq" id="XP_028042351.1"/>
    </source>
</evidence>
<evidence type="ECO:0000256" key="4">
    <source>
        <dbReference type="ARBA" id="ARBA00023240"/>
    </source>
</evidence>
<dbReference type="PANTHER" id="PTHR24252:SF7">
    <property type="entry name" value="HYALIN"/>
    <property type="match status" value="1"/>
</dbReference>
<evidence type="ECO:0000256" key="6">
    <source>
        <dbReference type="ARBA" id="ARBA00084094"/>
    </source>
</evidence>
<dbReference type="RefSeq" id="XP_028042351.1">
    <property type="nucleotide sequence ID" value="XM_028186550.1"/>
</dbReference>
<dbReference type="InterPro" id="IPR043504">
    <property type="entry name" value="Peptidase_S1_PA_chymotrypsin"/>
</dbReference>
<dbReference type="GO" id="GO:0006508">
    <property type="term" value="P:proteolysis"/>
    <property type="evidence" value="ECO:0007669"/>
    <property type="project" value="InterPro"/>
</dbReference>
<dbReference type="InterPro" id="IPR009003">
    <property type="entry name" value="Peptidase_S1_PA"/>
</dbReference>
<feature type="chain" id="PRO_5026790531" evidence="7">
    <location>
        <begin position="21"/>
        <end position="297"/>
    </location>
</feature>
<sequence length="297" mass="33797">MYQLTHHHVMSLILLNIVYSSDVLDEKVIPRILNLHPIQHTTSHMEGKVVGGKLGSLEQFPFQAQVYNLGAICAGTILNSWTILTVAHCFDHNKNVRELEAQTGSKYLYDLKAKKYNVRSLVVHKAYNTTAQFSNDIALIFLTRPVEFGKLVQKGILVDNGKWMSKYEKNFIVSGWGWTQYGGPISQRGLLTTHLGYIPSRQCGRFHNLSLTPDMFCLYGDGERDTCKGDSGTGVLWNGYIVGITSHGDGCAKKYKPSVYTNVWYFREWIEKHINKFFKAFCKFNQTSVQKKLKTKT</sequence>
<proteinExistence type="predicted"/>
<name>A0A6J2KJ32_BOMMA</name>
<evidence type="ECO:0000259" key="8">
    <source>
        <dbReference type="PROSITE" id="PS50240"/>
    </source>
</evidence>
<evidence type="ECO:0000256" key="7">
    <source>
        <dbReference type="SAM" id="SignalP"/>
    </source>
</evidence>
<dbReference type="PROSITE" id="PS50240">
    <property type="entry name" value="TRYPSIN_DOM"/>
    <property type="match status" value="1"/>
</dbReference>
<organism evidence="9 10">
    <name type="scientific">Bombyx mandarina</name>
    <name type="common">Wild silk moth</name>
    <name type="synonym">Wild silkworm</name>
    <dbReference type="NCBI Taxonomy" id="7092"/>
    <lineage>
        <taxon>Eukaryota</taxon>
        <taxon>Metazoa</taxon>
        <taxon>Ecdysozoa</taxon>
        <taxon>Arthropoda</taxon>
        <taxon>Hexapoda</taxon>
        <taxon>Insecta</taxon>
        <taxon>Pterygota</taxon>
        <taxon>Neoptera</taxon>
        <taxon>Endopterygota</taxon>
        <taxon>Lepidoptera</taxon>
        <taxon>Glossata</taxon>
        <taxon>Ditrysia</taxon>
        <taxon>Bombycoidea</taxon>
        <taxon>Bombycidae</taxon>
        <taxon>Bombycinae</taxon>
        <taxon>Bombyx</taxon>
    </lineage>
</organism>
<keyword evidence="3" id="KW-1015">Disulfide bond</keyword>
<dbReference type="Proteomes" id="UP000504629">
    <property type="component" value="Unplaced"/>
</dbReference>
<dbReference type="PANTHER" id="PTHR24252">
    <property type="entry name" value="ACROSIN-RELATED"/>
    <property type="match status" value="1"/>
</dbReference>
<dbReference type="KEGG" id="bman:114252066"/>
<dbReference type="GO" id="GO:0004252">
    <property type="term" value="F:serine-type endopeptidase activity"/>
    <property type="evidence" value="ECO:0007669"/>
    <property type="project" value="InterPro"/>
</dbReference>
<dbReference type="FunFam" id="2.40.10.10:FF:000068">
    <property type="entry name" value="transmembrane protease serine 2"/>
    <property type="match status" value="1"/>
</dbReference>
<evidence type="ECO:0000313" key="9">
    <source>
        <dbReference type="Proteomes" id="UP000504629"/>
    </source>
</evidence>
<dbReference type="Pfam" id="PF00089">
    <property type="entry name" value="Trypsin"/>
    <property type="match status" value="1"/>
</dbReference>
<feature type="domain" description="Peptidase S1" evidence="8">
    <location>
        <begin position="49"/>
        <end position="275"/>
    </location>
</feature>
<dbReference type="InterPro" id="IPR001314">
    <property type="entry name" value="Peptidase_S1A"/>
</dbReference>
<evidence type="ECO:0000256" key="3">
    <source>
        <dbReference type="ARBA" id="ARBA00023157"/>
    </source>
</evidence>
<dbReference type="Gene3D" id="2.40.10.10">
    <property type="entry name" value="Trypsin-like serine proteases"/>
    <property type="match status" value="1"/>
</dbReference>
<dbReference type="PRINTS" id="PR00722">
    <property type="entry name" value="CHYMOTRYPSIN"/>
</dbReference>
<keyword evidence="7" id="KW-0732">Signal</keyword>
<evidence type="ECO:0000256" key="1">
    <source>
        <dbReference type="ARBA" id="ARBA00004239"/>
    </source>
</evidence>
<protein>
    <submittedName>
        <fullName evidence="10">Chymotrypsin-1-like</fullName>
    </submittedName>
</protein>
<dbReference type="AlphaFoldDB" id="A0A6J2KJ32"/>
<dbReference type="GeneID" id="114252066"/>
<dbReference type="GO" id="GO:0005576">
    <property type="term" value="C:extracellular region"/>
    <property type="evidence" value="ECO:0007669"/>
    <property type="project" value="UniProtKB-SubCell"/>
</dbReference>
<comment type="subcellular location">
    <subcellularLocation>
        <location evidence="1">Secreted</location>
        <location evidence="1">Extracellular space</location>
    </subcellularLocation>
</comment>
<dbReference type="OrthoDB" id="546450at2759"/>
<comment type="function">
    <text evidence="5">Fibrinolytic activity; shows preferential cleavage of Arg-Gly bonds in all three fibrinogen chains. Contact with the caterpillars causes severe bleeding, due the anticoagulant effect of the protein.</text>
</comment>
<dbReference type="SUPFAM" id="SSF50494">
    <property type="entry name" value="Trypsin-like serine proteases"/>
    <property type="match status" value="1"/>
</dbReference>
<dbReference type="GO" id="GO:0090729">
    <property type="term" value="F:toxin activity"/>
    <property type="evidence" value="ECO:0007669"/>
    <property type="project" value="UniProtKB-KW"/>
</dbReference>
<dbReference type="SMART" id="SM00020">
    <property type="entry name" value="Tryp_SPc"/>
    <property type="match status" value="1"/>
</dbReference>